<dbReference type="AlphaFoldDB" id="A0A9X1JM40"/>
<sequence length="163" mass="18971">MQPMILFQFKYNSNIDNWKILDDVVMGGRSDGNFKVNTDGHGEFSGKISLDNNGGFSSLRYYFETVDSSKYSKFKIRIKGDGKTYQFRVKNDGSDKYSYIYSFKTSSEWQAVEIPFDEMYASFRGYRLDIPNFDGKQMEEIAFLIGNKKEEHFKLLIDSITLE</sequence>
<dbReference type="InterPro" id="IPR039131">
    <property type="entry name" value="NDUFAF1"/>
</dbReference>
<reference evidence="2" key="1">
    <citation type="submission" date="2021-04" db="EMBL/GenBank/DDBJ databases">
        <authorList>
            <person name="Pira H."/>
            <person name="Risdian C."/>
            <person name="Wink J."/>
        </authorList>
    </citation>
    <scope>NUCLEOTIDE SEQUENCE</scope>
    <source>
        <strain evidence="2">WHY3</strain>
    </source>
</reference>
<evidence type="ECO:0000313" key="3">
    <source>
        <dbReference type="Proteomes" id="UP001138894"/>
    </source>
</evidence>
<comment type="caution">
    <text evidence="2">The sequence shown here is derived from an EMBL/GenBank/DDBJ whole genome shotgun (WGS) entry which is preliminary data.</text>
</comment>
<accession>A0A9X1JM40</accession>
<dbReference type="PANTHER" id="PTHR13194">
    <property type="entry name" value="COMPLEX I INTERMEDIATE-ASSOCIATED PROTEIN 30"/>
    <property type="match status" value="1"/>
</dbReference>
<gene>
    <name evidence="2" type="ORF">KCG49_01600</name>
</gene>
<name>A0A9X1JM40_9FLAO</name>
<proteinExistence type="predicted"/>
<protein>
    <submittedName>
        <fullName evidence="2">CIA30 family protein</fullName>
    </submittedName>
</protein>
<dbReference type="InterPro" id="IPR013857">
    <property type="entry name" value="NADH-UbQ_OxRdtase-assoc_prot30"/>
</dbReference>
<dbReference type="GO" id="GO:0051082">
    <property type="term" value="F:unfolded protein binding"/>
    <property type="evidence" value="ECO:0007669"/>
    <property type="project" value="TreeGrafter"/>
</dbReference>
<dbReference type="EMBL" id="JAGSPD010000001">
    <property type="protein sequence ID" value="MBV7267881.1"/>
    <property type="molecule type" value="Genomic_DNA"/>
</dbReference>
<dbReference type="GO" id="GO:0010257">
    <property type="term" value="P:NADH dehydrogenase complex assembly"/>
    <property type="evidence" value="ECO:0007669"/>
    <property type="project" value="TreeGrafter"/>
</dbReference>
<keyword evidence="3" id="KW-1185">Reference proteome</keyword>
<evidence type="ECO:0000259" key="1">
    <source>
        <dbReference type="Pfam" id="PF08547"/>
    </source>
</evidence>
<evidence type="ECO:0000313" key="2">
    <source>
        <dbReference type="EMBL" id="MBV7267881.1"/>
    </source>
</evidence>
<organism evidence="2 3">
    <name type="scientific">Winogradskyella luteola</name>
    <dbReference type="NCBI Taxonomy" id="2828330"/>
    <lineage>
        <taxon>Bacteria</taxon>
        <taxon>Pseudomonadati</taxon>
        <taxon>Bacteroidota</taxon>
        <taxon>Flavobacteriia</taxon>
        <taxon>Flavobacteriales</taxon>
        <taxon>Flavobacteriaceae</taxon>
        <taxon>Winogradskyella</taxon>
    </lineage>
</organism>
<dbReference type="PANTHER" id="PTHR13194:SF19">
    <property type="entry name" value="NAD(P)-BINDING ROSSMANN-FOLD SUPERFAMILY PROTEIN"/>
    <property type="match status" value="1"/>
</dbReference>
<dbReference type="Proteomes" id="UP001138894">
    <property type="component" value="Unassembled WGS sequence"/>
</dbReference>
<dbReference type="Pfam" id="PF08547">
    <property type="entry name" value="CIA30"/>
    <property type="match status" value="1"/>
</dbReference>
<feature type="domain" description="NADH:ubiquinone oxidoreductase intermediate-associated protein 30" evidence="1">
    <location>
        <begin position="7"/>
        <end position="157"/>
    </location>
</feature>